<dbReference type="Gene3D" id="2.160.20.70">
    <property type="match status" value="1"/>
</dbReference>
<dbReference type="InterPro" id="IPR001837">
    <property type="entry name" value="Adenylate_cyclase-assoc_CAP"/>
</dbReference>
<name>G0MHE9_CAEBE</name>
<gene>
    <name evidence="4" type="primary">Cbn-cas-1</name>
    <name evidence="4" type="ORF">CAEBREN_13541</name>
</gene>
<dbReference type="HOGENOM" id="CLU_264945_0_0_1"/>
<dbReference type="PROSITE" id="PS51329">
    <property type="entry name" value="C_CAP_COFACTOR_C"/>
    <property type="match status" value="1"/>
</dbReference>
<evidence type="ECO:0000259" key="3">
    <source>
        <dbReference type="PROSITE" id="PS51329"/>
    </source>
</evidence>
<dbReference type="InterPro" id="IPR006599">
    <property type="entry name" value="CARP_motif"/>
</dbReference>
<keyword evidence="5" id="KW-1185">Reference proteome</keyword>
<feature type="compositionally biased region" description="Low complexity" evidence="2">
    <location>
        <begin position="979"/>
        <end position="995"/>
    </location>
</feature>
<dbReference type="PANTHER" id="PTHR10652">
    <property type="entry name" value="ADENYLYL CYCLASE-ASSOCIATED PROTEIN"/>
    <property type="match status" value="1"/>
</dbReference>
<dbReference type="SUPFAM" id="SSF69340">
    <property type="entry name" value="C-terminal domain of adenylylcyclase associated protein"/>
    <property type="match status" value="1"/>
</dbReference>
<dbReference type="OrthoDB" id="1601at2759"/>
<feature type="region of interest" description="Disordered" evidence="2">
    <location>
        <begin position="605"/>
        <end position="673"/>
    </location>
</feature>
<dbReference type="STRING" id="135651.G0MHE9"/>
<dbReference type="GO" id="GO:0008179">
    <property type="term" value="F:adenylate cyclase binding"/>
    <property type="evidence" value="ECO:0007669"/>
    <property type="project" value="TreeGrafter"/>
</dbReference>
<feature type="compositionally biased region" description="Polar residues" evidence="2">
    <location>
        <begin position="394"/>
        <end position="405"/>
    </location>
</feature>
<dbReference type="GO" id="GO:0005737">
    <property type="term" value="C:cytoplasm"/>
    <property type="evidence" value="ECO:0007669"/>
    <property type="project" value="TreeGrafter"/>
</dbReference>
<feature type="region of interest" description="Disordered" evidence="2">
    <location>
        <begin position="697"/>
        <end position="735"/>
    </location>
</feature>
<feature type="compositionally biased region" description="Basic and acidic residues" evidence="2">
    <location>
        <begin position="408"/>
        <end position="421"/>
    </location>
</feature>
<dbReference type="SUPFAM" id="SSF101278">
    <property type="entry name" value="N-terminal domain of adenylylcyclase associated protein, CAP"/>
    <property type="match status" value="1"/>
</dbReference>
<dbReference type="FunCoup" id="G0MHE9">
    <property type="interactions" value="1962"/>
</dbReference>
<feature type="region of interest" description="Disordered" evidence="2">
    <location>
        <begin position="80"/>
        <end position="100"/>
    </location>
</feature>
<dbReference type="FunFam" id="2.160.20.70:FF:000014">
    <property type="entry name" value="Adenylyl cyclase-associated protein"/>
    <property type="match status" value="1"/>
</dbReference>
<dbReference type="InParanoid" id="G0MHE9"/>
<organism evidence="5">
    <name type="scientific">Caenorhabditis brenneri</name>
    <name type="common">Nematode worm</name>
    <dbReference type="NCBI Taxonomy" id="135651"/>
    <lineage>
        <taxon>Eukaryota</taxon>
        <taxon>Metazoa</taxon>
        <taxon>Ecdysozoa</taxon>
        <taxon>Nematoda</taxon>
        <taxon>Chromadorea</taxon>
        <taxon>Rhabditida</taxon>
        <taxon>Rhabditina</taxon>
        <taxon>Rhabditomorpha</taxon>
        <taxon>Rhabditoidea</taxon>
        <taxon>Rhabditidae</taxon>
        <taxon>Peloderinae</taxon>
        <taxon>Caenorhabditis</taxon>
    </lineage>
</organism>
<dbReference type="Pfam" id="PF21938">
    <property type="entry name" value="CAP_N"/>
    <property type="match status" value="1"/>
</dbReference>
<dbReference type="InterPro" id="IPR053950">
    <property type="entry name" value="CAP_N"/>
</dbReference>
<evidence type="ECO:0000313" key="5">
    <source>
        <dbReference type="Proteomes" id="UP000008068"/>
    </source>
</evidence>
<accession>G0MHE9</accession>
<dbReference type="InterPro" id="IPR016098">
    <property type="entry name" value="CAP/MinC_C"/>
</dbReference>
<feature type="compositionally biased region" description="Basic and acidic residues" evidence="2">
    <location>
        <begin position="658"/>
        <end position="670"/>
    </location>
</feature>
<sequence>MSTQEDFLRRLENVTIRLEAISGQKPALAPKPTNLGAPSVTSLFYSLSLFSIMDSLYYSAPRPFNKYPRGYRPVTDSTQDLRSFGGGLRPSSSWSSFPQQLVTDQRSATLPHFPSSCVSPVSPISPVDRSTNYWTADEPPRSRRPIRSESNSTVFDNNFSPRELSPLSVASEYCNNPMPPTAPATSMYGHRSVQSPVPAFQDVQPRGYDNVPRPPMYDQQPTHSLPSKRETDFLRNLQRQKTEAQNMSSSWYGGDQSSRQTDWNSYPSQPQQNQNPPSHHQPRRLAKTQSDLSFDSLNTTYFNNTPVPNPVETSSNGILHNSINNYTTQPTGNQGHRMDGFFRNRVIEPNWMTDPPPPKSFREDYIIRNVPLSTSLNSDFERFRLEPNFREQNRATSVITEQPNFRSYHRDGPPNPSDHHSPPIQPIQPETHYQRSPHFLQQREPSPVRSPPVISYAHQSNPFSFPNPINQVNYNQEENLSRGAGGNGYQDRRVVQGSTEKPNVYQNVPPVAAAAVVFREKERPASQYLESNRNSAIYQNEPIRLTNDRVLRIHPHQPEQDQYHHQQQEETHYPPSQPIQQSQRARIQSPLRDFARLTSPMREVAPQPVNSQPQPQQQQQQQPNPDRIFSPVESKVYNRSGPTVINGFTSNRHTYNSHTDDYDARNRRDSSQPPVAVIEPNINVHMPSDPIPYTKPHFGHSHHHHHGQNVHPVKPTSHYSNPTFSPNSNYENDNDSDLDIEEMARRALPRYLRDNDKTGRHRNLYGDNLHGILIKNPSLHRSSSKKVVFIDQDKASAAATAAAGSGDVPPHVRAYDDAIEEPLSNWTKLTDQLGGDVAAVKPKVLAIFDSLRNYLWTAAGKPEPSAEEAQKMLSPIINLLGEINNFKETKRKTPQWNHLNSIAEALPALGWLTVKKTPAPHVKEYIEAAQFYINPILREFKDTDPRHVEWTKAWKAIFEEMQKFVRQVHTTGLVWNSAPGSVPDASSSAPAAAPAPKAPGGPGGPPPPPPPPPADFLANIAPPPVDTDKSNRDALFASLNQGEGITKSLKKVTADMQTHKNPNLRGNVAAPASAPKAGGSPAKAVAPIKKPPHKELENGKQWIVEYFTNDPNIVIDVADKKQTVYIYRCENSIIKVNGKANSITLDGCKKTSVVFDALVAQCETVNCQSVQIQTLGELPTLSIQKTDGCQVYLSKVAQGCEIVTSKSSEMNISVQTTDDGEYSEFPVPEQFKTTFVNGKLVTVVSDIC</sequence>
<dbReference type="GO" id="GO:0003779">
    <property type="term" value="F:actin binding"/>
    <property type="evidence" value="ECO:0007669"/>
    <property type="project" value="InterPro"/>
</dbReference>
<dbReference type="GO" id="GO:0000902">
    <property type="term" value="P:cell morphogenesis"/>
    <property type="evidence" value="ECO:0007669"/>
    <property type="project" value="TreeGrafter"/>
</dbReference>
<feature type="region of interest" description="Disordered" evidence="2">
    <location>
        <begin position="199"/>
        <end position="287"/>
    </location>
</feature>
<feature type="compositionally biased region" description="Polar residues" evidence="2">
    <location>
        <begin position="640"/>
        <end position="657"/>
    </location>
</feature>
<feature type="compositionally biased region" description="Pro residues" evidence="2">
    <location>
        <begin position="996"/>
        <end position="1014"/>
    </location>
</feature>
<dbReference type="FunFam" id="1.25.40.330:FF:000001">
    <property type="entry name" value="Adenylyl cyclase-associated protein"/>
    <property type="match status" value="1"/>
</dbReference>
<dbReference type="GO" id="GO:0019933">
    <property type="term" value="P:cAMP-mediated signaling"/>
    <property type="evidence" value="ECO:0007669"/>
    <property type="project" value="TreeGrafter"/>
</dbReference>
<feature type="region of interest" description="Disordered" evidence="2">
    <location>
        <begin position="128"/>
        <end position="161"/>
    </location>
</feature>
<comment type="similarity">
    <text evidence="1">Belongs to the CAP family.</text>
</comment>
<feature type="compositionally biased region" description="Basic residues" evidence="2">
    <location>
        <begin position="697"/>
        <end position="708"/>
    </location>
</feature>
<feature type="compositionally biased region" description="Low complexity" evidence="2">
    <location>
        <begin position="606"/>
        <end position="625"/>
    </location>
</feature>
<dbReference type="OMA" id="FREDYII"/>
<feature type="region of interest" description="Disordered" evidence="2">
    <location>
        <begin position="393"/>
        <end position="451"/>
    </location>
</feature>
<dbReference type="EMBL" id="GL379794">
    <property type="protein sequence ID" value="EGT57863.1"/>
    <property type="molecule type" value="Genomic_DNA"/>
</dbReference>
<feature type="domain" description="C-CAP/cofactor C-like" evidence="3">
    <location>
        <begin position="1091"/>
        <end position="1227"/>
    </location>
</feature>
<dbReference type="Proteomes" id="UP000008068">
    <property type="component" value="Unassembled WGS sequence"/>
</dbReference>
<reference evidence="5" key="1">
    <citation type="submission" date="2011-07" db="EMBL/GenBank/DDBJ databases">
        <authorList>
            <consortium name="Caenorhabditis brenneri Sequencing and Analysis Consortium"/>
            <person name="Wilson R.K."/>
        </authorList>
    </citation>
    <scope>NUCLEOTIDE SEQUENCE [LARGE SCALE GENOMIC DNA]</scope>
    <source>
        <strain evidence="5">PB2801</strain>
    </source>
</reference>
<feature type="region of interest" description="Disordered" evidence="2">
    <location>
        <begin position="979"/>
        <end position="1031"/>
    </location>
</feature>
<evidence type="ECO:0000313" key="4">
    <source>
        <dbReference type="EMBL" id="EGT57863.1"/>
    </source>
</evidence>
<proteinExistence type="inferred from homology"/>
<dbReference type="InterPro" id="IPR013912">
    <property type="entry name" value="Adenylate_cyclase-assoc_CAP_C"/>
</dbReference>
<dbReference type="Pfam" id="PF08603">
    <property type="entry name" value="CAP_C"/>
    <property type="match status" value="1"/>
</dbReference>
<feature type="region of interest" description="Disordered" evidence="2">
    <location>
        <begin position="558"/>
        <end position="587"/>
    </location>
</feature>
<evidence type="ECO:0000256" key="2">
    <source>
        <dbReference type="SAM" id="MobiDB-lite"/>
    </source>
</evidence>
<dbReference type="AlphaFoldDB" id="G0MHE9"/>
<feature type="compositionally biased region" description="Low complexity" evidence="2">
    <location>
        <begin position="267"/>
        <end position="278"/>
    </location>
</feature>
<feature type="compositionally biased region" description="Polar residues" evidence="2">
    <location>
        <begin position="237"/>
        <end position="266"/>
    </location>
</feature>
<feature type="compositionally biased region" description="Basic and acidic residues" evidence="2">
    <location>
        <begin position="558"/>
        <end position="572"/>
    </location>
</feature>
<dbReference type="SMART" id="SM00673">
    <property type="entry name" value="CARP"/>
    <property type="match status" value="2"/>
</dbReference>
<feature type="region of interest" description="Disordered" evidence="2">
    <location>
        <begin position="1058"/>
        <end position="1087"/>
    </location>
</feature>
<dbReference type="PANTHER" id="PTHR10652:SF0">
    <property type="entry name" value="ADENYLYL CYCLASE-ASSOCIATED PROTEIN"/>
    <property type="match status" value="1"/>
</dbReference>
<protein>
    <submittedName>
        <fullName evidence="4">CBN-CAS-1 protein</fullName>
    </submittedName>
</protein>
<dbReference type="GO" id="GO:0007015">
    <property type="term" value="P:actin filament organization"/>
    <property type="evidence" value="ECO:0007669"/>
    <property type="project" value="TreeGrafter"/>
</dbReference>
<dbReference type="InterPro" id="IPR017901">
    <property type="entry name" value="C-CAP_CF_C-like"/>
</dbReference>
<feature type="compositionally biased region" description="Polar residues" evidence="2">
    <location>
        <begin position="717"/>
        <end position="731"/>
    </location>
</feature>
<dbReference type="eggNOG" id="KOG2675">
    <property type="taxonomic scope" value="Eukaryota"/>
</dbReference>
<feature type="compositionally biased region" description="Polar residues" evidence="2">
    <location>
        <begin position="90"/>
        <end position="100"/>
    </location>
</feature>
<feature type="compositionally biased region" description="Low complexity" evidence="2">
    <location>
        <begin position="1068"/>
        <end position="1087"/>
    </location>
</feature>
<dbReference type="InterPro" id="IPR036223">
    <property type="entry name" value="CAP_C_sf"/>
</dbReference>
<dbReference type="Gene3D" id="1.25.40.330">
    <property type="entry name" value="Adenylate cyclase-associated CAP, N-terminal domain"/>
    <property type="match status" value="1"/>
</dbReference>
<evidence type="ECO:0000256" key="1">
    <source>
        <dbReference type="ARBA" id="ARBA00007659"/>
    </source>
</evidence>
<dbReference type="InterPro" id="IPR036222">
    <property type="entry name" value="CAP_N_sf"/>
</dbReference>